<comment type="function">
    <text evidence="5">Catalyzes the conversion of GlcNAc-PP-undecaprenol into ManNAc-GlcNAc-PP-undecaprenol, the first committed lipid intermediate in the de novo synthesis of teichoic acid.</text>
</comment>
<dbReference type="PANTHER" id="PTHR34136">
    <property type="match status" value="1"/>
</dbReference>
<dbReference type="PANTHER" id="PTHR34136:SF1">
    <property type="entry name" value="UDP-N-ACETYL-D-MANNOSAMINURONIC ACID TRANSFERASE"/>
    <property type="match status" value="1"/>
</dbReference>
<reference evidence="7" key="1">
    <citation type="submission" date="2018-02" db="EMBL/GenBank/DDBJ databases">
        <title>Genome sequence of Desulfocucumis palustris strain NAW-5.</title>
        <authorList>
            <person name="Watanabe M."/>
            <person name="Kojima H."/>
            <person name="Fukui M."/>
        </authorList>
    </citation>
    <scope>NUCLEOTIDE SEQUENCE [LARGE SCALE GENOMIC DNA]</scope>
    <source>
        <strain evidence="7">NAW-5</strain>
    </source>
</reference>
<comment type="pathway">
    <text evidence="5">Cell wall biogenesis; teichoic acid biosynthesis.</text>
</comment>
<evidence type="ECO:0000256" key="4">
    <source>
        <dbReference type="ARBA" id="ARBA00023316"/>
    </source>
</evidence>
<evidence type="ECO:0000313" key="7">
    <source>
        <dbReference type="Proteomes" id="UP000239549"/>
    </source>
</evidence>
<evidence type="ECO:0000256" key="3">
    <source>
        <dbReference type="ARBA" id="ARBA00022944"/>
    </source>
</evidence>
<dbReference type="InterPro" id="IPR034714">
    <property type="entry name" value="TagA_TarA"/>
</dbReference>
<comment type="caution">
    <text evidence="6">The sequence shown here is derived from an EMBL/GenBank/DDBJ whole genome shotgun (WGS) entry which is preliminary data.</text>
</comment>
<evidence type="ECO:0000256" key="2">
    <source>
        <dbReference type="ARBA" id="ARBA00022679"/>
    </source>
</evidence>
<keyword evidence="2 5" id="KW-0808">Transferase</keyword>
<keyword evidence="4 5" id="KW-0961">Cell wall biogenesis/degradation</keyword>
<dbReference type="GO" id="GO:0019350">
    <property type="term" value="P:teichoic acid biosynthetic process"/>
    <property type="evidence" value="ECO:0007669"/>
    <property type="project" value="UniProtKB-UniRule"/>
</dbReference>
<evidence type="ECO:0000313" key="6">
    <source>
        <dbReference type="EMBL" id="GBF31945.1"/>
    </source>
</evidence>
<dbReference type="CDD" id="cd06533">
    <property type="entry name" value="Glyco_transf_WecG_TagA"/>
    <property type="match status" value="1"/>
</dbReference>
<sequence length="243" mass="27447">MKVSLLGVEIDALGMEETVERVAGLINSGRPHRILTINPEFLYQAQFEERIMKLAQKADLITPDGIGIVWACRLAGFPVKERITGTDLMLRLVERASPEGWRVYLLGGAPGVAEEAAKKLQLQYPGLNLAGTHHGYFKDNEEELLVKKIKELKPHLLFVALGAPKQELWIDQHIQEIGTATAIGVGGSFDVVSGRVERAPRWVRRINLEWLYRLLKEPSRLRRQAILPLFAWLVIRKYGLRIS</sequence>
<dbReference type="EMBL" id="BFAV01000005">
    <property type="protein sequence ID" value="GBF31945.1"/>
    <property type="molecule type" value="Genomic_DNA"/>
</dbReference>
<accession>A0A2L2X701</accession>
<dbReference type="NCBIfam" id="TIGR00696">
    <property type="entry name" value="wecG_tagA_cpsF"/>
    <property type="match status" value="1"/>
</dbReference>
<evidence type="ECO:0000256" key="5">
    <source>
        <dbReference type="HAMAP-Rule" id="MF_02070"/>
    </source>
</evidence>
<dbReference type="AlphaFoldDB" id="A0A2L2X701"/>
<dbReference type="GO" id="GO:0047244">
    <property type="term" value="F:N-acetylglucosaminyldiphosphoundecaprenol N-acetyl-beta-D-mannosaminyltransferase activity"/>
    <property type="evidence" value="ECO:0007669"/>
    <property type="project" value="UniProtKB-UniRule"/>
</dbReference>
<dbReference type="HAMAP" id="MF_02070">
    <property type="entry name" value="TagA_TarA"/>
    <property type="match status" value="1"/>
</dbReference>
<dbReference type="OrthoDB" id="9771846at2"/>
<comment type="catalytic activity">
    <reaction evidence="5">
        <text>UDP-N-acetyl-alpha-D-mannosamine + N-acetyl-alpha-D-glucosaminyl-di-trans,octa-cis-undecaprenyl diphosphate = N-acetyl-beta-D-mannosaminyl-(1-&gt;4)-N-acetyl-alpha-D-glucosaminyl di-trans,octa-cis-undecaprenyl diphosphate + UDP + H(+)</text>
        <dbReference type="Rhea" id="RHEA:16053"/>
        <dbReference type="ChEBI" id="CHEBI:15378"/>
        <dbReference type="ChEBI" id="CHEBI:58223"/>
        <dbReference type="ChEBI" id="CHEBI:62959"/>
        <dbReference type="ChEBI" id="CHEBI:68623"/>
        <dbReference type="ChEBI" id="CHEBI:132210"/>
        <dbReference type="EC" id="2.4.1.187"/>
    </reaction>
</comment>
<gene>
    <name evidence="6" type="ORF">DCCM_0133</name>
</gene>
<organism evidence="6 7">
    <name type="scientific">Desulfocucumis palustris</name>
    <dbReference type="NCBI Taxonomy" id="1898651"/>
    <lineage>
        <taxon>Bacteria</taxon>
        <taxon>Bacillati</taxon>
        <taxon>Bacillota</taxon>
        <taxon>Clostridia</taxon>
        <taxon>Eubacteriales</taxon>
        <taxon>Desulfocucumaceae</taxon>
        <taxon>Desulfocucumis</taxon>
    </lineage>
</organism>
<keyword evidence="3 5" id="KW-0777">Teichoic acid biosynthesis</keyword>
<proteinExistence type="inferred from homology"/>
<dbReference type="EC" id="2.4.1.187" evidence="5"/>
<dbReference type="Pfam" id="PF03808">
    <property type="entry name" value="Glyco_tran_WecG"/>
    <property type="match status" value="1"/>
</dbReference>
<dbReference type="InterPro" id="IPR004629">
    <property type="entry name" value="WecG_TagA_CpsF"/>
</dbReference>
<dbReference type="Proteomes" id="UP000239549">
    <property type="component" value="Unassembled WGS sequence"/>
</dbReference>
<comment type="similarity">
    <text evidence="5">Belongs to the glycosyltransferase 26 family. TagA/TarA subfamily.</text>
</comment>
<dbReference type="GO" id="GO:0071555">
    <property type="term" value="P:cell wall organization"/>
    <property type="evidence" value="ECO:0007669"/>
    <property type="project" value="UniProtKB-KW"/>
</dbReference>
<keyword evidence="1 5" id="KW-0328">Glycosyltransferase</keyword>
<dbReference type="UniPathway" id="UPA00632"/>
<protein>
    <recommendedName>
        <fullName evidence="5">N-acetylglucosaminyldiphosphoundecaprenol N-acetyl-beta-D-mannosaminyltransferase</fullName>
        <ecNumber evidence="5">2.4.1.187</ecNumber>
    </recommendedName>
    <alternativeName>
        <fullName evidence="5">N-acetylmannosaminyltransferase</fullName>
    </alternativeName>
    <alternativeName>
        <fullName evidence="5">UDP-N-acetylmannosamine transferase</fullName>
    </alternativeName>
    <alternativeName>
        <fullName evidence="5">UDP-N-acetylmannosamine:N-acetylglucosaminyl pyrophosphorylundecaprenol N-acetylmannosaminyltransferase</fullName>
    </alternativeName>
</protein>
<keyword evidence="7" id="KW-1185">Reference proteome</keyword>
<evidence type="ECO:0000256" key="1">
    <source>
        <dbReference type="ARBA" id="ARBA00022676"/>
    </source>
</evidence>
<dbReference type="RefSeq" id="WP_104370549.1">
    <property type="nucleotide sequence ID" value="NZ_BFAV01000005.1"/>
</dbReference>
<name>A0A2L2X701_9FIRM</name>